<keyword evidence="2" id="KW-1133">Transmembrane helix</keyword>
<evidence type="ECO:0000313" key="4">
    <source>
        <dbReference type="Proteomes" id="UP000319818"/>
    </source>
</evidence>
<organism evidence="3 4">
    <name type="scientific">Pseudonocardia cypriaca</name>
    <dbReference type="NCBI Taxonomy" id="882449"/>
    <lineage>
        <taxon>Bacteria</taxon>
        <taxon>Bacillati</taxon>
        <taxon>Actinomycetota</taxon>
        <taxon>Actinomycetes</taxon>
        <taxon>Pseudonocardiales</taxon>
        <taxon>Pseudonocardiaceae</taxon>
        <taxon>Pseudonocardia</taxon>
    </lineage>
</organism>
<dbReference type="AlphaFoldDB" id="A0A543GBL3"/>
<name>A0A543GBL3_9PSEU</name>
<keyword evidence="2" id="KW-0812">Transmembrane</keyword>
<feature type="compositionally biased region" description="Low complexity" evidence="1">
    <location>
        <begin position="35"/>
        <end position="45"/>
    </location>
</feature>
<feature type="transmembrane region" description="Helical" evidence="2">
    <location>
        <begin position="54"/>
        <end position="75"/>
    </location>
</feature>
<protein>
    <submittedName>
        <fullName evidence="3">Uncharacterized protein</fullName>
    </submittedName>
</protein>
<dbReference type="OrthoDB" id="3577287at2"/>
<proteinExistence type="predicted"/>
<dbReference type="RefSeq" id="WP_142097034.1">
    <property type="nucleotide sequence ID" value="NZ_VFPH01000001.1"/>
</dbReference>
<sequence>MATPDPYQHWSGAPKHWVHVPAQRSGPPAPDELDAAAGDPTGAPGRVTRGEWTVAAIAVAVAVAAFVLIGTGSAVTGDESPPAPATPGTSFR</sequence>
<keyword evidence="4" id="KW-1185">Reference proteome</keyword>
<dbReference type="EMBL" id="VFPH01000001">
    <property type="protein sequence ID" value="TQM43466.1"/>
    <property type="molecule type" value="Genomic_DNA"/>
</dbReference>
<reference evidence="3 4" key="1">
    <citation type="submission" date="2019-06" db="EMBL/GenBank/DDBJ databases">
        <title>Sequencing the genomes of 1000 actinobacteria strains.</title>
        <authorList>
            <person name="Klenk H.-P."/>
        </authorList>
    </citation>
    <scope>NUCLEOTIDE SEQUENCE [LARGE SCALE GENOMIC DNA]</scope>
    <source>
        <strain evidence="3 4">DSM 45511</strain>
    </source>
</reference>
<evidence type="ECO:0000256" key="2">
    <source>
        <dbReference type="SAM" id="Phobius"/>
    </source>
</evidence>
<keyword evidence="2" id="KW-0472">Membrane</keyword>
<accession>A0A543GBL3</accession>
<evidence type="ECO:0000313" key="3">
    <source>
        <dbReference type="EMBL" id="TQM43466.1"/>
    </source>
</evidence>
<gene>
    <name evidence="3" type="ORF">FB388_0812</name>
</gene>
<comment type="caution">
    <text evidence="3">The sequence shown here is derived from an EMBL/GenBank/DDBJ whole genome shotgun (WGS) entry which is preliminary data.</text>
</comment>
<feature type="region of interest" description="Disordered" evidence="1">
    <location>
        <begin position="72"/>
        <end position="92"/>
    </location>
</feature>
<dbReference type="Proteomes" id="UP000319818">
    <property type="component" value="Unassembled WGS sequence"/>
</dbReference>
<evidence type="ECO:0000256" key="1">
    <source>
        <dbReference type="SAM" id="MobiDB-lite"/>
    </source>
</evidence>
<feature type="region of interest" description="Disordered" evidence="1">
    <location>
        <begin position="1"/>
        <end position="46"/>
    </location>
</feature>